<name>A0A803N581_CHEQI</name>
<dbReference type="Gramene" id="AUR62040754-RA">
    <property type="protein sequence ID" value="AUR62040754-RA:cds"/>
    <property type="gene ID" value="AUR62040754"/>
</dbReference>
<reference evidence="1" key="1">
    <citation type="journal article" date="2017" name="Nature">
        <title>The genome of Chenopodium quinoa.</title>
        <authorList>
            <person name="Jarvis D.E."/>
            <person name="Ho Y.S."/>
            <person name="Lightfoot D.J."/>
            <person name="Schmoeckel S.M."/>
            <person name="Li B."/>
            <person name="Borm T.J.A."/>
            <person name="Ohyanagi H."/>
            <person name="Mineta K."/>
            <person name="Michell C.T."/>
            <person name="Saber N."/>
            <person name="Kharbatia N.M."/>
            <person name="Rupper R.R."/>
            <person name="Sharp A.R."/>
            <person name="Dally N."/>
            <person name="Boughton B.A."/>
            <person name="Woo Y.H."/>
            <person name="Gao G."/>
            <person name="Schijlen E.G.W.M."/>
            <person name="Guo X."/>
            <person name="Momin A.A."/>
            <person name="Negrao S."/>
            <person name="Al-Babili S."/>
            <person name="Gehring C."/>
            <person name="Roessner U."/>
            <person name="Jung C."/>
            <person name="Murphy K."/>
            <person name="Arold S.T."/>
            <person name="Gojobori T."/>
            <person name="van der Linden C.G."/>
            <person name="van Loo E.N."/>
            <person name="Jellen E.N."/>
            <person name="Maughan P.J."/>
            <person name="Tester M."/>
        </authorList>
    </citation>
    <scope>NUCLEOTIDE SEQUENCE [LARGE SCALE GENOMIC DNA]</scope>
    <source>
        <strain evidence="1">cv. PI 614886</strain>
    </source>
</reference>
<organism evidence="1 2">
    <name type="scientific">Chenopodium quinoa</name>
    <name type="common">Quinoa</name>
    <dbReference type="NCBI Taxonomy" id="63459"/>
    <lineage>
        <taxon>Eukaryota</taxon>
        <taxon>Viridiplantae</taxon>
        <taxon>Streptophyta</taxon>
        <taxon>Embryophyta</taxon>
        <taxon>Tracheophyta</taxon>
        <taxon>Spermatophyta</taxon>
        <taxon>Magnoliopsida</taxon>
        <taxon>eudicotyledons</taxon>
        <taxon>Gunneridae</taxon>
        <taxon>Pentapetalae</taxon>
        <taxon>Caryophyllales</taxon>
        <taxon>Chenopodiaceae</taxon>
        <taxon>Chenopodioideae</taxon>
        <taxon>Atripliceae</taxon>
        <taxon>Chenopodium</taxon>
    </lineage>
</organism>
<evidence type="ECO:0000313" key="2">
    <source>
        <dbReference type="Proteomes" id="UP000596660"/>
    </source>
</evidence>
<dbReference type="AlphaFoldDB" id="A0A803N581"/>
<proteinExistence type="predicted"/>
<reference evidence="1" key="2">
    <citation type="submission" date="2021-03" db="UniProtKB">
        <authorList>
            <consortium name="EnsemblPlants"/>
        </authorList>
    </citation>
    <scope>IDENTIFICATION</scope>
</reference>
<accession>A0A803N581</accession>
<protein>
    <submittedName>
        <fullName evidence="1">Uncharacterized protein</fullName>
    </submittedName>
</protein>
<dbReference type="Proteomes" id="UP000596660">
    <property type="component" value="Unplaced"/>
</dbReference>
<keyword evidence="2" id="KW-1185">Reference proteome</keyword>
<dbReference type="EnsemblPlants" id="AUR62040754-RA">
    <property type="protein sequence ID" value="AUR62040754-RA:cds"/>
    <property type="gene ID" value="AUR62040754"/>
</dbReference>
<evidence type="ECO:0000313" key="1">
    <source>
        <dbReference type="EnsemblPlants" id="AUR62040754-RA:cds"/>
    </source>
</evidence>
<sequence length="71" mass="8238">MTNPANKKRSAVIKPRSRYDINDDYDDDIELEEGFSTNVIQVEDFIDDHGEDSLTYVRDDHNEGTWVDSDD</sequence>